<dbReference type="AlphaFoldDB" id="M3V9U8"/>
<dbReference type="Proteomes" id="UP000035009">
    <property type="component" value="Unassembled WGS sequence"/>
</dbReference>
<organism evidence="2 3">
    <name type="scientific">Gordonia malaquae NBRC 108250</name>
    <dbReference type="NCBI Taxonomy" id="1223542"/>
    <lineage>
        <taxon>Bacteria</taxon>
        <taxon>Bacillati</taxon>
        <taxon>Actinomycetota</taxon>
        <taxon>Actinomycetes</taxon>
        <taxon>Mycobacteriales</taxon>
        <taxon>Gordoniaceae</taxon>
        <taxon>Gordonia</taxon>
    </lineage>
</organism>
<gene>
    <name evidence="2" type="ORF">GM1_002_02410</name>
</gene>
<keyword evidence="3" id="KW-1185">Reference proteome</keyword>
<accession>M3V9U8</accession>
<dbReference type="eggNOG" id="COG3224">
    <property type="taxonomic scope" value="Bacteria"/>
</dbReference>
<dbReference type="STRING" id="410332.SAMN04488550_3646"/>
<name>M3V9U8_GORML</name>
<reference evidence="2 3" key="1">
    <citation type="submission" date="2013-02" db="EMBL/GenBank/DDBJ databases">
        <title>Whole genome shotgun sequence of Gordonia malaquae NBRC 108250.</title>
        <authorList>
            <person name="Yoshida I."/>
            <person name="Hosoyama A."/>
            <person name="Tsuchikane K."/>
            <person name="Ando Y."/>
            <person name="Baba S."/>
            <person name="Ohji S."/>
            <person name="Hamada M."/>
            <person name="Tamura T."/>
            <person name="Yamazoe A."/>
            <person name="Yamazaki S."/>
            <person name="Fujita N."/>
        </authorList>
    </citation>
    <scope>NUCLEOTIDE SEQUENCE [LARGE SCALE GENOMIC DNA]</scope>
    <source>
        <strain evidence="2 3">NBRC 108250</strain>
    </source>
</reference>
<dbReference type="PANTHER" id="PTHR40260:SF2">
    <property type="entry name" value="BLR8190 PROTEIN"/>
    <property type="match status" value="1"/>
</dbReference>
<protein>
    <recommendedName>
        <fullName evidence="1">EthD domain-containing protein</fullName>
    </recommendedName>
</protein>
<dbReference type="NCBIfam" id="TIGR02118">
    <property type="entry name" value="EthD family reductase"/>
    <property type="match status" value="1"/>
</dbReference>
<feature type="domain" description="EthD" evidence="1">
    <location>
        <begin position="10"/>
        <end position="88"/>
    </location>
</feature>
<dbReference type="InterPro" id="IPR011008">
    <property type="entry name" value="Dimeric_a/b-barrel"/>
</dbReference>
<dbReference type="EMBL" id="BAOP01000002">
    <property type="protein sequence ID" value="GAC78263.1"/>
    <property type="molecule type" value="Genomic_DNA"/>
</dbReference>
<comment type="caution">
    <text evidence="2">The sequence shown here is derived from an EMBL/GenBank/DDBJ whole genome shotgun (WGS) entry which is preliminary data.</text>
</comment>
<dbReference type="Pfam" id="PF07110">
    <property type="entry name" value="EthD"/>
    <property type="match status" value="1"/>
</dbReference>
<dbReference type="GO" id="GO:0016491">
    <property type="term" value="F:oxidoreductase activity"/>
    <property type="evidence" value="ECO:0007669"/>
    <property type="project" value="InterPro"/>
</dbReference>
<dbReference type="InterPro" id="IPR009799">
    <property type="entry name" value="EthD_dom"/>
</dbReference>
<evidence type="ECO:0000259" key="1">
    <source>
        <dbReference type="Pfam" id="PF07110"/>
    </source>
</evidence>
<dbReference type="PANTHER" id="PTHR40260">
    <property type="entry name" value="BLR8190 PROTEIN"/>
    <property type="match status" value="1"/>
</dbReference>
<dbReference type="Gene3D" id="3.30.70.100">
    <property type="match status" value="1"/>
</dbReference>
<proteinExistence type="predicted"/>
<dbReference type="SUPFAM" id="SSF54909">
    <property type="entry name" value="Dimeric alpha+beta barrel"/>
    <property type="match status" value="1"/>
</dbReference>
<sequence>MYRVAVIYGQPTDAAAFDEYYHDTHMPIAQKMPGLQGATVTKCETLDGSEPAFYIITELQFESREAAAAGLGSPEGRAAGADVANFATGGVQMAFLPG</sequence>
<evidence type="ECO:0000313" key="2">
    <source>
        <dbReference type="EMBL" id="GAC78263.1"/>
    </source>
</evidence>
<dbReference type="RefSeq" id="WP_008376139.1">
    <property type="nucleotide sequence ID" value="NZ_BAOP01000002.1"/>
</dbReference>
<evidence type="ECO:0000313" key="3">
    <source>
        <dbReference type="Proteomes" id="UP000035009"/>
    </source>
</evidence>
<dbReference type="OrthoDB" id="5294870at2"/>